<protein>
    <submittedName>
        <fullName evidence="1 2">Uncharacterized protein</fullName>
    </submittedName>
</protein>
<reference evidence="2" key="2">
    <citation type="submission" date="2020-05" db="UniProtKB">
        <authorList>
            <consortium name="EnsemblMetazoa"/>
        </authorList>
    </citation>
    <scope>IDENTIFICATION</scope>
</reference>
<organism evidence="1">
    <name type="scientific">Anopheles sinensis</name>
    <name type="common">Mosquito</name>
    <dbReference type="NCBI Taxonomy" id="74873"/>
    <lineage>
        <taxon>Eukaryota</taxon>
        <taxon>Metazoa</taxon>
        <taxon>Ecdysozoa</taxon>
        <taxon>Arthropoda</taxon>
        <taxon>Hexapoda</taxon>
        <taxon>Insecta</taxon>
        <taxon>Pterygota</taxon>
        <taxon>Neoptera</taxon>
        <taxon>Endopterygota</taxon>
        <taxon>Diptera</taxon>
        <taxon>Nematocera</taxon>
        <taxon>Culicoidea</taxon>
        <taxon>Culicidae</taxon>
        <taxon>Anophelinae</taxon>
        <taxon>Anopheles</taxon>
    </lineage>
</organism>
<dbReference type="VEuPathDB" id="VectorBase:ASIC020885"/>
<sequence length="71" mass="8045">MENSNAIETSLNGLSKQLNLFIRLVCCSLPIRDYVCDKCDSHVANRFRMHAYLKIASGIWQILIQAMRSSG</sequence>
<reference evidence="1 3" key="1">
    <citation type="journal article" date="2014" name="BMC Genomics">
        <title>Genome sequence of Anopheles sinensis provides insight into genetics basis of mosquito competence for malaria parasites.</title>
        <authorList>
            <person name="Zhou D."/>
            <person name="Zhang D."/>
            <person name="Ding G."/>
            <person name="Shi L."/>
            <person name="Hou Q."/>
            <person name="Ye Y."/>
            <person name="Xu Y."/>
            <person name="Zhou H."/>
            <person name="Xiong C."/>
            <person name="Li S."/>
            <person name="Yu J."/>
            <person name="Hong S."/>
            <person name="Yu X."/>
            <person name="Zou P."/>
            <person name="Chen C."/>
            <person name="Chang X."/>
            <person name="Wang W."/>
            <person name="Lv Y."/>
            <person name="Sun Y."/>
            <person name="Ma L."/>
            <person name="Shen B."/>
            <person name="Zhu C."/>
        </authorList>
    </citation>
    <scope>NUCLEOTIDE SEQUENCE [LARGE SCALE GENOMIC DNA]</scope>
</reference>
<keyword evidence="3" id="KW-1185">Reference proteome</keyword>
<accession>A0A084WQY9</accession>
<gene>
    <name evidence="1" type="ORF">ZHAS_00020885</name>
</gene>
<proteinExistence type="predicted"/>
<dbReference type="EnsemblMetazoa" id="ASIC020885-RA">
    <property type="protein sequence ID" value="ASIC020885-PA"/>
    <property type="gene ID" value="ASIC020885"/>
</dbReference>
<dbReference type="EMBL" id="ATLV01025849">
    <property type="status" value="NOT_ANNOTATED_CDS"/>
    <property type="molecule type" value="Genomic_DNA"/>
</dbReference>
<evidence type="ECO:0000313" key="1">
    <source>
        <dbReference type="EMBL" id="KFB52633.1"/>
    </source>
</evidence>
<evidence type="ECO:0000313" key="2">
    <source>
        <dbReference type="EnsemblMetazoa" id="ASIC020885-PA"/>
    </source>
</evidence>
<dbReference type="EMBL" id="KE525401">
    <property type="protein sequence ID" value="KFB52633.1"/>
    <property type="molecule type" value="Genomic_DNA"/>
</dbReference>
<dbReference type="Proteomes" id="UP000030765">
    <property type="component" value="Unassembled WGS sequence"/>
</dbReference>
<evidence type="ECO:0000313" key="3">
    <source>
        <dbReference type="Proteomes" id="UP000030765"/>
    </source>
</evidence>
<dbReference type="AlphaFoldDB" id="A0A084WQY9"/>
<name>A0A084WQY9_ANOSI</name>